<dbReference type="EMBL" id="NBNE01002216">
    <property type="protein sequence ID" value="OWZ11137.1"/>
    <property type="molecule type" value="Genomic_DNA"/>
</dbReference>
<accession>A0A225W2A2</accession>
<keyword evidence="2" id="KW-1185">Reference proteome</keyword>
<sequence length="154" mass="17480">MSKNTLGSVHTVYIIGRVVRRIMRSTGGCMLQVLWLDSQFHKPEVQFNAESANYRSLGCFTKTPAWRNLTDDVGDGELGIDAPLDELEISTGNVNYPTQFVPAALAEVETVKTFRFEPDIEMSAPNDLYEWDDHLFTHSVCSSCFAYVPIYFWE</sequence>
<gene>
    <name evidence="1" type="ORF">PHMEG_00015891</name>
</gene>
<evidence type="ECO:0000313" key="2">
    <source>
        <dbReference type="Proteomes" id="UP000198211"/>
    </source>
</evidence>
<comment type="caution">
    <text evidence="1">The sequence shown here is derived from an EMBL/GenBank/DDBJ whole genome shotgun (WGS) entry which is preliminary data.</text>
</comment>
<proteinExistence type="predicted"/>
<organism evidence="1 2">
    <name type="scientific">Phytophthora megakarya</name>
    <dbReference type="NCBI Taxonomy" id="4795"/>
    <lineage>
        <taxon>Eukaryota</taxon>
        <taxon>Sar</taxon>
        <taxon>Stramenopiles</taxon>
        <taxon>Oomycota</taxon>
        <taxon>Peronosporomycetes</taxon>
        <taxon>Peronosporales</taxon>
        <taxon>Peronosporaceae</taxon>
        <taxon>Phytophthora</taxon>
    </lineage>
</organism>
<name>A0A225W2A2_9STRA</name>
<dbReference type="OrthoDB" id="129549at2759"/>
<dbReference type="Proteomes" id="UP000198211">
    <property type="component" value="Unassembled WGS sequence"/>
</dbReference>
<dbReference type="AlphaFoldDB" id="A0A225W2A2"/>
<reference evidence="2" key="1">
    <citation type="submission" date="2017-03" db="EMBL/GenBank/DDBJ databases">
        <title>Phytopthora megakarya and P. palmivora, two closely related causual agents of cacao black pod achieved similar genome size and gene model numbers by different mechanisms.</title>
        <authorList>
            <person name="Ali S."/>
            <person name="Shao J."/>
            <person name="Larry D.J."/>
            <person name="Kronmiller B."/>
            <person name="Shen D."/>
            <person name="Strem M.D."/>
            <person name="Melnick R.L."/>
            <person name="Guiltinan M.J."/>
            <person name="Tyler B.M."/>
            <person name="Meinhardt L.W."/>
            <person name="Bailey B.A."/>
        </authorList>
    </citation>
    <scope>NUCLEOTIDE SEQUENCE [LARGE SCALE GENOMIC DNA]</scope>
    <source>
        <strain evidence="2">zdho120</strain>
    </source>
</reference>
<evidence type="ECO:0000313" key="1">
    <source>
        <dbReference type="EMBL" id="OWZ11137.1"/>
    </source>
</evidence>
<protein>
    <submittedName>
        <fullName evidence="1">Uncharacterized protein</fullName>
    </submittedName>
</protein>